<protein>
    <recommendedName>
        <fullName evidence="2">Ricin B lectin domain-containing protein</fullName>
    </recommendedName>
</protein>
<dbReference type="InterPro" id="IPR013830">
    <property type="entry name" value="SGNH_hydro"/>
</dbReference>
<dbReference type="AlphaFoldDB" id="A0A5B2VLY2"/>
<dbReference type="InterPro" id="IPR040794">
    <property type="entry name" value="CE2_N"/>
</dbReference>
<sequence>MKKLKLFGWAAMACLQLCCAKPNSSEIPALHADPPGTVAANVAIAGTGDLADTNIKYFGRWDFTNPAQYLSYWGGAYLRVNFTGTTVKMKVGNATFYFVKIDNGPWTKYTTTAAGTVNLTPTPLANGTHTISIAQGKDYNYLFNFQGLVLDAGATTSPAPSSGTLIEWIGDSITAGYTDSLVSVSGYPWVCSEMLGTEHTQIAYPGICLASGFPAATTVGMDVQYFKLQNPSIANSPDWDFTRYTPKLVVINLGTNDNNQRVPDAQLQSTYTTFLTNVRAKFPNAEIFVMRTFLGVKATPTLAAVNARIAAGDAKLHYIDTNGWLTTADYNDGLHPSVAGNIKAANLLKPILQPYLTGTTQPLPNGTYKIVNRNSGMVLDAKDKLTANGTPIQQWTSSGATNQQWTVTALSNGTYKIIGVQSGRSLDVTAKSTANGAAIQLYDYKTSANENQNWIITPTSGGYYTVQALHSGSYMEVVGSSTVTGAVVQQWTNNNLNNQQWAFQNP</sequence>
<dbReference type="CDD" id="cd00161">
    <property type="entry name" value="beta-trefoil_Ricin-like"/>
    <property type="match status" value="1"/>
</dbReference>
<feature type="chain" id="PRO_5022710588" description="Ricin B lectin domain-containing protein" evidence="1">
    <location>
        <begin position="21"/>
        <end position="506"/>
    </location>
</feature>
<evidence type="ECO:0000256" key="1">
    <source>
        <dbReference type="SAM" id="SignalP"/>
    </source>
</evidence>
<name>A0A5B2VLY2_9BACT</name>
<dbReference type="SUPFAM" id="SSF50370">
    <property type="entry name" value="Ricin B-like lectins"/>
    <property type="match status" value="1"/>
</dbReference>
<dbReference type="InterPro" id="IPR035992">
    <property type="entry name" value="Ricin_B-like_lectins"/>
</dbReference>
<accession>A0A5B2VLY2</accession>
<dbReference type="EMBL" id="VUOC01000004">
    <property type="protein sequence ID" value="KAA2239864.1"/>
    <property type="molecule type" value="Genomic_DNA"/>
</dbReference>
<gene>
    <name evidence="3" type="ORF">F0L74_27140</name>
</gene>
<dbReference type="SMART" id="SM00458">
    <property type="entry name" value="RICIN"/>
    <property type="match status" value="1"/>
</dbReference>
<reference evidence="3 4" key="1">
    <citation type="submission" date="2019-09" db="EMBL/GenBank/DDBJ databases">
        <title>Chitinophaga ginsengihumi sp. nov., isolated from soil of ginseng rhizosphere.</title>
        <authorList>
            <person name="Lee J."/>
        </authorList>
    </citation>
    <scope>NUCLEOTIDE SEQUENCE [LARGE SCALE GENOMIC DNA]</scope>
    <source>
        <strain evidence="3 4">BN140078</strain>
    </source>
</reference>
<dbReference type="Pfam" id="PF14200">
    <property type="entry name" value="RicinB_lectin_2"/>
    <property type="match status" value="2"/>
</dbReference>
<evidence type="ECO:0000313" key="3">
    <source>
        <dbReference type="EMBL" id="KAA2239864.1"/>
    </source>
</evidence>
<proteinExistence type="predicted"/>
<dbReference type="PANTHER" id="PTHR37834:SF2">
    <property type="entry name" value="ESTERASE, SGNH HYDROLASE-TYPE"/>
    <property type="match status" value="1"/>
</dbReference>
<keyword evidence="1" id="KW-0732">Signal</keyword>
<organism evidence="3 4">
    <name type="scientific">Chitinophaga agrisoli</name>
    <dbReference type="NCBI Taxonomy" id="2607653"/>
    <lineage>
        <taxon>Bacteria</taxon>
        <taxon>Pseudomonadati</taxon>
        <taxon>Bacteroidota</taxon>
        <taxon>Chitinophagia</taxon>
        <taxon>Chitinophagales</taxon>
        <taxon>Chitinophagaceae</taxon>
        <taxon>Chitinophaga</taxon>
    </lineage>
</organism>
<dbReference type="InterPro" id="IPR052762">
    <property type="entry name" value="PCW_deacetylase/CE"/>
</dbReference>
<dbReference type="InterPro" id="IPR000772">
    <property type="entry name" value="Ricin_B_lectin"/>
</dbReference>
<dbReference type="Gene3D" id="3.40.50.1110">
    <property type="entry name" value="SGNH hydrolase"/>
    <property type="match status" value="1"/>
</dbReference>
<dbReference type="Gene3D" id="2.80.10.50">
    <property type="match status" value="3"/>
</dbReference>
<dbReference type="RefSeq" id="WP_149841041.1">
    <property type="nucleotide sequence ID" value="NZ_VUOC01000004.1"/>
</dbReference>
<dbReference type="PANTHER" id="PTHR37834">
    <property type="entry name" value="GDSL-LIKE LIPASE/ACYLHYDROLASE DOMAIN PROTEIN (AFU_ORTHOLOGUE AFUA_2G00620)"/>
    <property type="match status" value="1"/>
</dbReference>
<dbReference type="CDD" id="cd01831">
    <property type="entry name" value="Endoglucanase_E_like"/>
    <property type="match status" value="1"/>
</dbReference>
<dbReference type="InterPro" id="IPR036514">
    <property type="entry name" value="SGNH_hydro_sf"/>
</dbReference>
<dbReference type="SUPFAM" id="SSF52266">
    <property type="entry name" value="SGNH hydrolase"/>
    <property type="match status" value="1"/>
</dbReference>
<dbReference type="GO" id="GO:0052689">
    <property type="term" value="F:carboxylic ester hydrolase activity"/>
    <property type="evidence" value="ECO:0007669"/>
    <property type="project" value="InterPro"/>
</dbReference>
<comment type="caution">
    <text evidence="3">The sequence shown here is derived from an EMBL/GenBank/DDBJ whole genome shotgun (WGS) entry which is preliminary data.</text>
</comment>
<dbReference type="Gene3D" id="2.60.120.260">
    <property type="entry name" value="Galactose-binding domain-like"/>
    <property type="match status" value="1"/>
</dbReference>
<evidence type="ECO:0000259" key="2">
    <source>
        <dbReference type="SMART" id="SM00458"/>
    </source>
</evidence>
<dbReference type="PROSITE" id="PS50231">
    <property type="entry name" value="RICIN_B_LECTIN"/>
    <property type="match status" value="1"/>
</dbReference>
<dbReference type="Proteomes" id="UP000324611">
    <property type="component" value="Unassembled WGS sequence"/>
</dbReference>
<dbReference type="Pfam" id="PF13472">
    <property type="entry name" value="Lipase_GDSL_2"/>
    <property type="match status" value="1"/>
</dbReference>
<keyword evidence="4" id="KW-1185">Reference proteome</keyword>
<feature type="signal peptide" evidence="1">
    <location>
        <begin position="1"/>
        <end position="20"/>
    </location>
</feature>
<evidence type="ECO:0000313" key="4">
    <source>
        <dbReference type="Proteomes" id="UP000324611"/>
    </source>
</evidence>
<reference evidence="3 4" key="2">
    <citation type="submission" date="2019-09" db="EMBL/GenBank/DDBJ databases">
        <authorList>
            <person name="Jin C."/>
        </authorList>
    </citation>
    <scope>NUCLEOTIDE SEQUENCE [LARGE SCALE GENOMIC DNA]</scope>
    <source>
        <strain evidence="3 4">BN140078</strain>
    </source>
</reference>
<feature type="domain" description="Ricin B lectin" evidence="2">
    <location>
        <begin position="365"/>
        <end position="504"/>
    </location>
</feature>
<dbReference type="Pfam" id="PF17996">
    <property type="entry name" value="CE2_N"/>
    <property type="match status" value="1"/>
</dbReference>
<dbReference type="InterPro" id="IPR037461">
    <property type="entry name" value="CtCE2-like_dom"/>
</dbReference>